<feature type="repeat" description="ANK" evidence="2">
    <location>
        <begin position="139"/>
        <end position="171"/>
    </location>
</feature>
<dbReference type="GO" id="GO:0004842">
    <property type="term" value="F:ubiquitin-protein transferase activity"/>
    <property type="evidence" value="ECO:0007669"/>
    <property type="project" value="InterPro"/>
</dbReference>
<accession>A0AAW1TF19</accession>
<dbReference type="Pfam" id="PF00023">
    <property type="entry name" value="Ank"/>
    <property type="match status" value="1"/>
</dbReference>
<feature type="region of interest" description="Disordered" evidence="3">
    <location>
        <begin position="359"/>
        <end position="384"/>
    </location>
</feature>
<dbReference type="SMART" id="SM00504">
    <property type="entry name" value="Ubox"/>
    <property type="match status" value="1"/>
</dbReference>
<feature type="compositionally biased region" description="Basic and acidic residues" evidence="3">
    <location>
        <begin position="313"/>
        <end position="322"/>
    </location>
</feature>
<dbReference type="PANTHER" id="PTHR45647:SF139">
    <property type="entry name" value="OS02G0152300 PROTEIN"/>
    <property type="match status" value="1"/>
</dbReference>
<name>A0AAW1TF19_9CHLO</name>
<feature type="domain" description="Protein kinase" evidence="4">
    <location>
        <begin position="614"/>
        <end position="887"/>
    </location>
</feature>
<dbReference type="Gene3D" id="3.30.40.10">
    <property type="entry name" value="Zinc/RING finger domain, C3HC4 (zinc finger)"/>
    <property type="match status" value="1"/>
</dbReference>
<dbReference type="PROSITE" id="PS50011">
    <property type="entry name" value="PROTEIN_KINASE_DOM"/>
    <property type="match status" value="1"/>
</dbReference>
<dbReference type="AlphaFoldDB" id="A0AAW1TF19"/>
<dbReference type="Pfam" id="PF07714">
    <property type="entry name" value="PK_Tyr_Ser-Thr"/>
    <property type="match status" value="1"/>
</dbReference>
<dbReference type="GO" id="GO:0004713">
    <property type="term" value="F:protein tyrosine kinase activity"/>
    <property type="evidence" value="ECO:0007669"/>
    <property type="project" value="InterPro"/>
</dbReference>
<dbReference type="PANTHER" id="PTHR45647">
    <property type="entry name" value="OS02G0152300 PROTEIN"/>
    <property type="match status" value="1"/>
</dbReference>
<dbReference type="InterPro" id="IPR020635">
    <property type="entry name" value="Tyr_kinase_cat_dom"/>
</dbReference>
<dbReference type="InterPro" id="IPR003613">
    <property type="entry name" value="Ubox_domain"/>
</dbReference>
<feature type="repeat" description="ANK" evidence="2">
    <location>
        <begin position="106"/>
        <end position="138"/>
    </location>
</feature>
<dbReference type="InterPro" id="IPR002110">
    <property type="entry name" value="Ankyrin_rpt"/>
</dbReference>
<keyword evidence="7" id="KW-1185">Reference proteome</keyword>
<dbReference type="InterPro" id="IPR051348">
    <property type="entry name" value="U-box_ubiquitin_ligases"/>
</dbReference>
<dbReference type="SUPFAM" id="SSF57850">
    <property type="entry name" value="RING/U-box"/>
    <property type="match status" value="1"/>
</dbReference>
<dbReference type="InterPro" id="IPR011009">
    <property type="entry name" value="Kinase-like_dom_sf"/>
</dbReference>
<dbReference type="CDD" id="cd16655">
    <property type="entry name" value="RING-Ubox_WDSUB1-like"/>
    <property type="match status" value="1"/>
</dbReference>
<feature type="region of interest" description="Disordered" evidence="3">
    <location>
        <begin position="198"/>
        <end position="224"/>
    </location>
</feature>
<evidence type="ECO:0000313" key="6">
    <source>
        <dbReference type="EMBL" id="KAK9866954.1"/>
    </source>
</evidence>
<dbReference type="GO" id="GO:0016567">
    <property type="term" value="P:protein ubiquitination"/>
    <property type="evidence" value="ECO:0007669"/>
    <property type="project" value="InterPro"/>
</dbReference>
<evidence type="ECO:0008006" key="8">
    <source>
        <dbReference type="Google" id="ProtNLM"/>
    </source>
</evidence>
<feature type="repeat" description="ANK" evidence="2">
    <location>
        <begin position="73"/>
        <end position="105"/>
    </location>
</feature>
<feature type="repeat" description="ANK" evidence="2">
    <location>
        <begin position="7"/>
        <end position="39"/>
    </location>
</feature>
<organism evidence="6 7">
    <name type="scientific">Apatococcus fuscideae</name>
    <dbReference type="NCBI Taxonomy" id="2026836"/>
    <lineage>
        <taxon>Eukaryota</taxon>
        <taxon>Viridiplantae</taxon>
        <taxon>Chlorophyta</taxon>
        <taxon>core chlorophytes</taxon>
        <taxon>Trebouxiophyceae</taxon>
        <taxon>Chlorellales</taxon>
        <taxon>Chlorellaceae</taxon>
        <taxon>Apatococcus</taxon>
    </lineage>
</organism>
<keyword evidence="2" id="KW-0040">ANK repeat</keyword>
<dbReference type="InterPro" id="IPR013083">
    <property type="entry name" value="Znf_RING/FYVE/PHD"/>
</dbReference>
<feature type="region of interest" description="Disordered" evidence="3">
    <location>
        <begin position="417"/>
        <end position="439"/>
    </location>
</feature>
<evidence type="ECO:0000259" key="5">
    <source>
        <dbReference type="PROSITE" id="PS51698"/>
    </source>
</evidence>
<evidence type="ECO:0000256" key="2">
    <source>
        <dbReference type="PROSITE-ProRule" id="PRU00023"/>
    </source>
</evidence>
<feature type="compositionally biased region" description="Acidic residues" evidence="3">
    <location>
        <begin position="475"/>
        <end position="486"/>
    </location>
</feature>
<feature type="region of interest" description="Disordered" evidence="3">
    <location>
        <begin position="258"/>
        <end position="329"/>
    </location>
</feature>
<gene>
    <name evidence="6" type="ORF">WJX84_006924</name>
</gene>
<dbReference type="SMART" id="SM00248">
    <property type="entry name" value="ANK"/>
    <property type="match status" value="6"/>
</dbReference>
<dbReference type="Gene3D" id="1.10.510.10">
    <property type="entry name" value="Transferase(Phosphotransferase) domain 1"/>
    <property type="match status" value="1"/>
</dbReference>
<feature type="region of interest" description="Disordered" evidence="3">
    <location>
        <begin position="464"/>
        <end position="501"/>
    </location>
</feature>
<evidence type="ECO:0000313" key="7">
    <source>
        <dbReference type="Proteomes" id="UP001485043"/>
    </source>
</evidence>
<dbReference type="InterPro" id="IPR001245">
    <property type="entry name" value="Ser-Thr/Tyr_kinase_cat_dom"/>
</dbReference>
<dbReference type="SMART" id="SM00219">
    <property type="entry name" value="TyrKc"/>
    <property type="match status" value="1"/>
</dbReference>
<feature type="compositionally biased region" description="Low complexity" evidence="3">
    <location>
        <begin position="204"/>
        <end position="215"/>
    </location>
</feature>
<dbReference type="Proteomes" id="UP001485043">
    <property type="component" value="Unassembled WGS sequence"/>
</dbReference>
<evidence type="ECO:0000259" key="4">
    <source>
        <dbReference type="PROSITE" id="PS50011"/>
    </source>
</evidence>
<keyword evidence="1" id="KW-0833">Ubl conjugation pathway</keyword>
<sequence>MNQQDQAGCTPLHHAARNEQISCAELLLSQGAVHTIADKDHCLPLHLAAQHGSIGVATILCTSGAAVNAKDKKGFTPLHHAVQAGHEDLVTELVQRQADIDARTEDGETACHLAVETDQVGLLQTLLVYGADVEMVDAHGRTPLHIAARQGRAQMVEALLQAGADAKAQDQDGNTPATLAMDRGHRYIAEILARSLGEAGSGSGARPSSGVSGVRQGPGRVPIRGLNASAASTAHGLRAQGAAGSLSHQALDGLASRATNGQEPARRPGYAGARHAALAALRSPERSAQQAGSRGSGSAAPGLIEGPAGPRSPADEASRESRSPSTANAAPCLAAQPSASTGNGSPDEVVLDWGYRHAQPQPRPRLQQASVATRADSPCQPHAVAGSSDVMEALDQSGMVQSYHQQGMASATELPAGGSGVVRASGGSSGGSPETAAENQEAGNPLLGLLVRLQQTVQHIAAQVGQLQQPRPSPEEEAEMLEDDWGDNSARPRREVEGGWSQAEQHDGFNAVASIPSAAAAPSATHLPDPPMEGLHLGADGLQQELLHKETEATKLKHAADPTIHLLQDKQTEIEALREQLEAAKRASAGAAVPEHPLCQIFSYEEVYNATDGFAEGNMLGMDGRGVTYRGLLAHTPVSVKLLDPQGLSAPAHFEAEVQALSRLRHPHLLLLLGACPPAGCLIYELAQRGTVEDALKGQRAAETGAPVRLEWHHRVRIAHEAATALLFLHNARPQAVLHRDIRLGNILLDRSLTAKLGQGGWAALTQDAQPAAGHNAPGQEQPALLPGMAAYQAPEVVQQGWYGPASEVYSLGVALLQLLTGREPQGLAGLVSSAHQRCRLLEEAVDPCAGSWPRSDASSFAELALRCVLPDPKDRPDLGSEVLPELSRLAVQADATSAAPASQAAGHQPPSALLCPITQEVFEDPVVAADGFTFEREAIEAWLKQHNTSPMTNMQLPHTSLIPNHALRSAADDWRDSQKQPAPAP</sequence>
<dbReference type="PROSITE" id="PS51698">
    <property type="entry name" value="U_BOX"/>
    <property type="match status" value="1"/>
</dbReference>
<dbReference type="SUPFAM" id="SSF56112">
    <property type="entry name" value="Protein kinase-like (PK-like)"/>
    <property type="match status" value="1"/>
</dbReference>
<dbReference type="InterPro" id="IPR036770">
    <property type="entry name" value="Ankyrin_rpt-contain_sf"/>
</dbReference>
<comment type="caution">
    <text evidence="6">The sequence shown here is derived from an EMBL/GenBank/DDBJ whole genome shotgun (WGS) entry which is preliminary data.</text>
</comment>
<dbReference type="Pfam" id="PF12796">
    <property type="entry name" value="Ank_2"/>
    <property type="match status" value="2"/>
</dbReference>
<protein>
    <recommendedName>
        <fullName evidence="8">RING-type E3 ubiquitin transferase</fullName>
    </recommendedName>
</protein>
<feature type="domain" description="U-box" evidence="5">
    <location>
        <begin position="909"/>
        <end position="982"/>
    </location>
</feature>
<dbReference type="Gene3D" id="1.25.40.20">
    <property type="entry name" value="Ankyrin repeat-containing domain"/>
    <property type="match status" value="2"/>
</dbReference>
<feature type="repeat" description="ANK" evidence="2">
    <location>
        <begin position="40"/>
        <end position="72"/>
    </location>
</feature>
<dbReference type="PRINTS" id="PR01415">
    <property type="entry name" value="ANKYRIN"/>
</dbReference>
<dbReference type="InterPro" id="IPR000719">
    <property type="entry name" value="Prot_kinase_dom"/>
</dbReference>
<evidence type="ECO:0000256" key="3">
    <source>
        <dbReference type="SAM" id="MobiDB-lite"/>
    </source>
</evidence>
<reference evidence="6 7" key="1">
    <citation type="journal article" date="2024" name="Nat. Commun.">
        <title>Phylogenomics reveals the evolutionary origins of lichenization in chlorophyte algae.</title>
        <authorList>
            <person name="Puginier C."/>
            <person name="Libourel C."/>
            <person name="Otte J."/>
            <person name="Skaloud P."/>
            <person name="Haon M."/>
            <person name="Grisel S."/>
            <person name="Petersen M."/>
            <person name="Berrin J.G."/>
            <person name="Delaux P.M."/>
            <person name="Dal Grande F."/>
            <person name="Keller J."/>
        </authorList>
    </citation>
    <scope>NUCLEOTIDE SEQUENCE [LARGE SCALE GENOMIC DNA]</scope>
    <source>
        <strain evidence="6 7">SAG 2523</strain>
    </source>
</reference>
<dbReference type="PROSITE" id="PS00109">
    <property type="entry name" value="PROTEIN_KINASE_TYR"/>
    <property type="match status" value="1"/>
</dbReference>
<dbReference type="Gene3D" id="3.30.200.20">
    <property type="entry name" value="Phosphorylase Kinase, domain 1"/>
    <property type="match status" value="1"/>
</dbReference>
<feature type="compositionally biased region" description="Low complexity" evidence="3">
    <location>
        <begin position="271"/>
        <end position="302"/>
    </location>
</feature>
<proteinExistence type="predicted"/>
<dbReference type="EMBL" id="JALJOV010000121">
    <property type="protein sequence ID" value="KAK9866954.1"/>
    <property type="molecule type" value="Genomic_DNA"/>
</dbReference>
<dbReference type="SUPFAM" id="SSF48403">
    <property type="entry name" value="Ankyrin repeat"/>
    <property type="match status" value="1"/>
</dbReference>
<dbReference type="InterPro" id="IPR008266">
    <property type="entry name" value="Tyr_kinase_AS"/>
</dbReference>
<dbReference type="PROSITE" id="PS50088">
    <property type="entry name" value="ANK_REPEAT"/>
    <property type="match status" value="5"/>
</dbReference>
<dbReference type="PROSITE" id="PS50297">
    <property type="entry name" value="ANK_REP_REGION"/>
    <property type="match status" value="5"/>
</dbReference>
<evidence type="ECO:0000256" key="1">
    <source>
        <dbReference type="ARBA" id="ARBA00022786"/>
    </source>
</evidence>
<dbReference type="Pfam" id="PF04564">
    <property type="entry name" value="U-box"/>
    <property type="match status" value="1"/>
</dbReference>
<dbReference type="GO" id="GO:0005524">
    <property type="term" value="F:ATP binding"/>
    <property type="evidence" value="ECO:0007669"/>
    <property type="project" value="InterPro"/>
</dbReference>